<dbReference type="PANTHER" id="PTHR38133">
    <property type="entry name" value="SLR1429 PROTEIN"/>
    <property type="match status" value="1"/>
</dbReference>
<organism evidence="3 4">
    <name type="scientific">Nocardioides daedukensis</name>
    <dbReference type="NCBI Taxonomy" id="634462"/>
    <lineage>
        <taxon>Bacteria</taxon>
        <taxon>Bacillati</taxon>
        <taxon>Actinomycetota</taxon>
        <taxon>Actinomycetes</taxon>
        <taxon>Propionibacteriales</taxon>
        <taxon>Nocardioidaceae</taxon>
        <taxon>Nocardioides</taxon>
    </lineage>
</organism>
<evidence type="ECO:0000313" key="3">
    <source>
        <dbReference type="EMBL" id="NYG59494.1"/>
    </source>
</evidence>
<dbReference type="Proteomes" id="UP000540656">
    <property type="component" value="Unassembled WGS sequence"/>
</dbReference>
<evidence type="ECO:0000259" key="2">
    <source>
        <dbReference type="PROSITE" id="PS50966"/>
    </source>
</evidence>
<keyword evidence="4" id="KW-1185">Reference proteome</keyword>
<name>A0A7Y9S1X7_9ACTN</name>
<dbReference type="PROSITE" id="PS50966">
    <property type="entry name" value="ZF_SWIM"/>
    <property type="match status" value="1"/>
</dbReference>
<dbReference type="RefSeq" id="WP_246279964.1">
    <property type="nucleotide sequence ID" value="NZ_JACCAA010000001.1"/>
</dbReference>
<keyword evidence="1" id="KW-0862">Zinc</keyword>
<comment type="caution">
    <text evidence="3">The sequence shown here is derived from an EMBL/GenBank/DDBJ whole genome shotgun (WGS) entry which is preliminary data.</text>
</comment>
<sequence length="216" mass="22731">MPWWSKAWSRAVEEAAYHQDELRTGRALARRGAVGSITVGSGSLVAAVTEGDDAWTVQVTVPVLGEEAIAILVELVAAESGRIAELAAGQLPHQLIEDAEDSGVELLPYGSELAAECSCQAWAQPCVHGLAVLTQFTWLINDDPFQLLLLRGLAKETLLARLHRRSVAAAGPSADAGAAGEGAEDEADVDAAYDAAVRAARILQVIESGGDPDHLF</sequence>
<reference evidence="3 4" key="1">
    <citation type="submission" date="2020-07" db="EMBL/GenBank/DDBJ databases">
        <title>Sequencing the genomes of 1000 actinobacteria strains.</title>
        <authorList>
            <person name="Klenk H.-P."/>
        </authorList>
    </citation>
    <scope>NUCLEOTIDE SEQUENCE [LARGE SCALE GENOMIC DNA]</scope>
    <source>
        <strain evidence="3 4">DSM 23819</strain>
    </source>
</reference>
<dbReference type="InterPro" id="IPR007527">
    <property type="entry name" value="Znf_SWIM"/>
</dbReference>
<keyword evidence="1" id="KW-0479">Metal-binding</keyword>
<dbReference type="GO" id="GO:0008270">
    <property type="term" value="F:zinc ion binding"/>
    <property type="evidence" value="ECO:0007669"/>
    <property type="project" value="UniProtKB-KW"/>
</dbReference>
<protein>
    <submittedName>
        <fullName evidence="3">Putative Zn finger protein</fullName>
    </submittedName>
</protein>
<dbReference type="EMBL" id="JACCAA010000001">
    <property type="protein sequence ID" value="NYG59494.1"/>
    <property type="molecule type" value="Genomic_DNA"/>
</dbReference>
<keyword evidence="1" id="KW-0863">Zinc-finger</keyword>
<dbReference type="AlphaFoldDB" id="A0A7Y9S1X7"/>
<evidence type="ECO:0000313" key="4">
    <source>
        <dbReference type="Proteomes" id="UP000540656"/>
    </source>
</evidence>
<gene>
    <name evidence="3" type="ORF">BJ980_002417</name>
</gene>
<dbReference type="PANTHER" id="PTHR38133:SF1">
    <property type="entry name" value="SLR1429 PROTEIN"/>
    <property type="match status" value="1"/>
</dbReference>
<proteinExistence type="predicted"/>
<evidence type="ECO:0000256" key="1">
    <source>
        <dbReference type="PROSITE-ProRule" id="PRU00325"/>
    </source>
</evidence>
<accession>A0A7Y9S1X7</accession>
<feature type="domain" description="SWIM-type" evidence="2">
    <location>
        <begin position="102"/>
        <end position="137"/>
    </location>
</feature>